<dbReference type="GO" id="GO:0005886">
    <property type="term" value="C:plasma membrane"/>
    <property type="evidence" value="ECO:0007669"/>
    <property type="project" value="UniProtKB-SubCell"/>
</dbReference>
<keyword evidence="3" id="KW-1003">Cell membrane</keyword>
<feature type="compositionally biased region" description="Basic residues" evidence="7">
    <location>
        <begin position="224"/>
        <end position="240"/>
    </location>
</feature>
<evidence type="ECO:0000313" key="11">
    <source>
        <dbReference type="Proteomes" id="UP000006346"/>
    </source>
</evidence>
<dbReference type="HOGENOM" id="CLU_077149_0_1_9"/>
<reference evidence="11" key="1">
    <citation type="submission" date="2011-11" db="EMBL/GenBank/DDBJ databases">
        <title>Complete sequence of Desulfosporosinus orientis DSM 765.</title>
        <authorList>
            <person name="Lucas S."/>
            <person name="Han J."/>
            <person name="Lapidus A."/>
            <person name="Cheng J.-F."/>
            <person name="Goodwin L."/>
            <person name="Pitluck S."/>
            <person name="Peters L."/>
            <person name="Ovchinnikova G."/>
            <person name="Teshima H."/>
            <person name="Detter J.C."/>
            <person name="Han C."/>
            <person name="Tapia R."/>
            <person name="Land M."/>
            <person name="Hauser L."/>
            <person name="Kyrpides N."/>
            <person name="Ivanova N."/>
            <person name="Pagani I."/>
            <person name="Pester M."/>
            <person name="Spring S."/>
            <person name="Ollivier B."/>
            <person name="Rattei T."/>
            <person name="Klenk H.-P."/>
            <person name="Wagner M."/>
            <person name="Loy A."/>
            <person name="Woyke T."/>
        </authorList>
    </citation>
    <scope>NUCLEOTIDE SEQUENCE [LARGE SCALE GENOMIC DNA]</scope>
    <source>
        <strain evidence="11">ATCC 19365 / DSM 765 / NCIMB 8382 / VKM B-1628</strain>
    </source>
</reference>
<dbReference type="InterPro" id="IPR023090">
    <property type="entry name" value="UPF0702_alpha/beta_dom_sf"/>
</dbReference>
<accession>G7W9R0</accession>
<organism evidence="10 11">
    <name type="scientific">Desulfosporosinus orientis (strain ATCC 19365 / DSM 765 / NCIMB 8382 / VKM B-1628 / Singapore I)</name>
    <name type="common">Desulfotomaculum orientis</name>
    <dbReference type="NCBI Taxonomy" id="768706"/>
    <lineage>
        <taxon>Bacteria</taxon>
        <taxon>Bacillati</taxon>
        <taxon>Bacillota</taxon>
        <taxon>Clostridia</taxon>
        <taxon>Eubacteriales</taxon>
        <taxon>Desulfitobacteriaceae</taxon>
        <taxon>Desulfosporosinus</taxon>
    </lineage>
</organism>
<comment type="similarity">
    <text evidence="2">Belongs to the UPF0702 family.</text>
</comment>
<dbReference type="RefSeq" id="WP_014187430.1">
    <property type="nucleotide sequence ID" value="NC_016584.1"/>
</dbReference>
<evidence type="ECO:0000256" key="2">
    <source>
        <dbReference type="ARBA" id="ARBA00006448"/>
    </source>
</evidence>
<feature type="region of interest" description="Disordered" evidence="7">
    <location>
        <begin position="218"/>
        <end position="240"/>
    </location>
</feature>
<protein>
    <submittedName>
        <fullName evidence="10">Putative membrane protein</fullName>
    </submittedName>
</protein>
<keyword evidence="5 8" id="KW-1133">Transmembrane helix</keyword>
<name>G7W9R0_DESOD</name>
<gene>
    <name evidence="10" type="ordered locus">Desor_5242</name>
</gene>
<evidence type="ECO:0000256" key="5">
    <source>
        <dbReference type="ARBA" id="ARBA00022989"/>
    </source>
</evidence>
<keyword evidence="11" id="KW-1185">Reference proteome</keyword>
<dbReference type="InterPro" id="IPR007353">
    <property type="entry name" value="DUF421"/>
</dbReference>
<dbReference type="KEGG" id="dor:Desor_5242"/>
<evidence type="ECO:0000256" key="6">
    <source>
        <dbReference type="ARBA" id="ARBA00023136"/>
    </source>
</evidence>
<feature type="transmembrane region" description="Helical" evidence="8">
    <location>
        <begin position="6"/>
        <end position="23"/>
    </location>
</feature>
<evidence type="ECO:0000256" key="7">
    <source>
        <dbReference type="SAM" id="MobiDB-lite"/>
    </source>
</evidence>
<dbReference type="PATRIC" id="fig|768706.3.peg.5341"/>
<reference evidence="10 11" key="2">
    <citation type="journal article" date="2012" name="J. Bacteriol.">
        <title>Complete genome sequences of Desulfosporosinus orientis DSM765T, Desulfosporosinus youngiae DSM17734T, Desulfosporosinus meridiei DSM13257T, and Desulfosporosinus acidiphilus DSM22704T.</title>
        <authorList>
            <person name="Pester M."/>
            <person name="Brambilla E."/>
            <person name="Alazard D."/>
            <person name="Rattei T."/>
            <person name="Weinmaier T."/>
            <person name="Han J."/>
            <person name="Lucas S."/>
            <person name="Lapidus A."/>
            <person name="Cheng J.F."/>
            <person name="Goodwin L."/>
            <person name="Pitluck S."/>
            <person name="Peters L."/>
            <person name="Ovchinnikova G."/>
            <person name="Teshima H."/>
            <person name="Detter J.C."/>
            <person name="Han C.S."/>
            <person name="Tapia R."/>
            <person name="Land M.L."/>
            <person name="Hauser L."/>
            <person name="Kyrpides N.C."/>
            <person name="Ivanova N.N."/>
            <person name="Pagani I."/>
            <person name="Huntmann M."/>
            <person name="Wei C.L."/>
            <person name="Davenport K.W."/>
            <person name="Daligault H."/>
            <person name="Chain P.S."/>
            <person name="Chen A."/>
            <person name="Mavromatis K."/>
            <person name="Markowitz V."/>
            <person name="Szeto E."/>
            <person name="Mikhailova N."/>
            <person name="Pati A."/>
            <person name="Wagner M."/>
            <person name="Woyke T."/>
            <person name="Ollivier B."/>
            <person name="Klenk H.P."/>
            <person name="Spring S."/>
            <person name="Loy A."/>
        </authorList>
    </citation>
    <scope>NUCLEOTIDE SEQUENCE [LARGE SCALE GENOMIC DNA]</scope>
    <source>
        <strain evidence="11">ATCC 19365 / DSM 765 / NCIMB 8382 / VKM B-1628</strain>
    </source>
</reference>
<dbReference type="Proteomes" id="UP000006346">
    <property type="component" value="Chromosome"/>
</dbReference>
<evidence type="ECO:0000256" key="8">
    <source>
        <dbReference type="SAM" id="Phobius"/>
    </source>
</evidence>
<evidence type="ECO:0000256" key="1">
    <source>
        <dbReference type="ARBA" id="ARBA00004651"/>
    </source>
</evidence>
<dbReference type="STRING" id="768706.Desor_5242"/>
<feature type="domain" description="YetF C-terminal" evidence="9">
    <location>
        <begin position="79"/>
        <end position="211"/>
    </location>
</feature>
<evidence type="ECO:0000259" key="9">
    <source>
        <dbReference type="Pfam" id="PF04239"/>
    </source>
</evidence>
<evidence type="ECO:0000256" key="3">
    <source>
        <dbReference type="ARBA" id="ARBA00022475"/>
    </source>
</evidence>
<comment type="subcellular location">
    <subcellularLocation>
        <location evidence="1">Cell membrane</location>
        <topology evidence="1">Multi-pass membrane protein</topology>
    </subcellularLocation>
</comment>
<proteinExistence type="inferred from homology"/>
<dbReference type="Gene3D" id="3.30.240.20">
    <property type="entry name" value="bsu07140 like domains"/>
    <property type="match status" value="2"/>
</dbReference>
<dbReference type="PANTHER" id="PTHR34582:SF6">
    <property type="entry name" value="UPF0702 TRANSMEMBRANE PROTEIN YCAP"/>
    <property type="match status" value="1"/>
</dbReference>
<dbReference type="eggNOG" id="COG2323">
    <property type="taxonomic scope" value="Bacteria"/>
</dbReference>
<dbReference type="Pfam" id="PF04239">
    <property type="entry name" value="DUF421"/>
    <property type="match status" value="1"/>
</dbReference>
<dbReference type="OrthoDB" id="1682423at2"/>
<sequence>MLIVVVRTLILYALVIIALRLMGKREIGQLQPFELVVILMISELAAVPSENVGVPMLSGVIPILVLLSASLTLAWISLKSEKARNIICGKPSILIDRGKISQDELRKNCYNITDLLEELRLNNMPNIADVEFAILENNGQLSVIPKTNKRPTIPDDFKISPQYEGLPLTVIMDGKLNKKNLEHYNKDIQWLKKELKKQKIHQIEDVFIASLDSSGNLFAQEKKQPKKQKNNKKKKNPDVR</sequence>
<dbReference type="EMBL" id="CP003108">
    <property type="protein sequence ID" value="AET70626.1"/>
    <property type="molecule type" value="Genomic_DNA"/>
</dbReference>
<dbReference type="AlphaFoldDB" id="G7W9R0"/>
<evidence type="ECO:0000256" key="4">
    <source>
        <dbReference type="ARBA" id="ARBA00022692"/>
    </source>
</evidence>
<keyword evidence="4 8" id="KW-0812">Transmembrane</keyword>
<dbReference type="PANTHER" id="PTHR34582">
    <property type="entry name" value="UPF0702 TRANSMEMBRANE PROTEIN YCAP"/>
    <property type="match status" value="1"/>
</dbReference>
<keyword evidence="6 8" id="KW-0472">Membrane</keyword>
<evidence type="ECO:0000313" key="10">
    <source>
        <dbReference type="EMBL" id="AET70626.1"/>
    </source>
</evidence>
<feature type="transmembrane region" description="Helical" evidence="8">
    <location>
        <begin position="54"/>
        <end position="76"/>
    </location>
</feature>